<evidence type="ECO:0000313" key="1">
    <source>
        <dbReference type="EnsemblPlants" id="AVESA.00010b.r2.2DG0377300.1.CDS"/>
    </source>
</evidence>
<sequence>MSIIRRLLRNSASTVKNTLPPSVPRNSDALTSNSTLGHSPTPAYTRSAHSFSLSMAPRRRRSACSVSMAATNRGYLPLPLFLLLLSPLITTSYSASEAEAEQPVHDLLLTFKASLHDPSGALATWSTSTPYCNWSHVTCTDAADTPAASSSLSVSLHLQGLGLSGDINASALCRVPGLAGLSLASNAFNQTVPLQFSRCASLVSLNLSHAAFWGPLPEQLAALSYLVSLDLSGNDIDGTVPPGLAALRGLQTLDLRDNRLSGVLHPALFKNLTSLHYLDLSGNQFLDSPLPPELGGMPSLRWLLLKGSGFTGAIPDTFLALEQLQALDLSMNSLTGPLPPGFGLRFQKLLSLDLSRNGLSGPFPSGVERCLMLQRFEVQGNAFTGELPAGLWSLPDLQVVRAEDNRFSGRLPEFPVGASRLEQVQVDNNSFSGGVPRSIGLVRTMYRFSASLNELDGTLPDNLCDSPAMSIIDVSHNAISGPIPEFSSCKRLVSLRLSSNGFTGTIPASLGGLPVLTYIDLSSNGLTGAIPAELQNLKLALLNVSYNRLSGRVPAELVSGLPAVFLEGNPGLCGGPGLPTDCETPSTKHQGLALAATVASFVTGAALLAAGAFAIYRRLQGKNSSPWKLVLFHPIKITADELFAAFHEKNVIGRGAFGKVYLIALQDGQNVAVKRLFCSGKLAFREVKNEMKVLAKIRHKNIAKITGFCYSEGGGVSVIYEYFQRGSLQDMICAPPKFALGWNDRLKVALGLAQGLAYLHHGYTPRVLHRDLKSSNVLLADDFEPRVTGFGIHRAVGEKAYISSLHSDLNHRCYIAPEQNFTKNPTNLMDVYSFGVILLELVTGRPAEQPASKDCSDIVSWVRRRINLIDGASQILDPSISHTAQQEMQAVLELAVRCTSVKPDQRPPMYEVVRLLQAL</sequence>
<reference evidence="1" key="1">
    <citation type="submission" date="2021-05" db="EMBL/GenBank/DDBJ databases">
        <authorList>
            <person name="Scholz U."/>
            <person name="Mascher M."/>
            <person name="Fiebig A."/>
        </authorList>
    </citation>
    <scope>NUCLEOTIDE SEQUENCE [LARGE SCALE GENOMIC DNA]</scope>
</reference>
<dbReference type="Proteomes" id="UP001732700">
    <property type="component" value="Chromosome 2D"/>
</dbReference>
<accession>A0ACD5V6W4</accession>
<proteinExistence type="predicted"/>
<organism evidence="1 2">
    <name type="scientific">Avena sativa</name>
    <name type="common">Oat</name>
    <dbReference type="NCBI Taxonomy" id="4498"/>
    <lineage>
        <taxon>Eukaryota</taxon>
        <taxon>Viridiplantae</taxon>
        <taxon>Streptophyta</taxon>
        <taxon>Embryophyta</taxon>
        <taxon>Tracheophyta</taxon>
        <taxon>Spermatophyta</taxon>
        <taxon>Magnoliopsida</taxon>
        <taxon>Liliopsida</taxon>
        <taxon>Poales</taxon>
        <taxon>Poaceae</taxon>
        <taxon>BOP clade</taxon>
        <taxon>Pooideae</taxon>
        <taxon>Poodae</taxon>
        <taxon>Poeae</taxon>
        <taxon>Poeae Chloroplast Group 1 (Aveneae type)</taxon>
        <taxon>Aveninae</taxon>
        <taxon>Avena</taxon>
    </lineage>
</organism>
<name>A0ACD5V6W4_AVESA</name>
<reference evidence="1" key="2">
    <citation type="submission" date="2025-09" db="UniProtKB">
        <authorList>
            <consortium name="EnsemblPlants"/>
        </authorList>
    </citation>
    <scope>IDENTIFICATION</scope>
</reference>
<keyword evidence="2" id="KW-1185">Reference proteome</keyword>
<evidence type="ECO:0000313" key="2">
    <source>
        <dbReference type="Proteomes" id="UP001732700"/>
    </source>
</evidence>
<dbReference type="EnsemblPlants" id="AVESA.00010b.r2.2DG0377300.1">
    <property type="protein sequence ID" value="AVESA.00010b.r2.2DG0377300.1.CDS"/>
    <property type="gene ID" value="AVESA.00010b.r2.2DG0377300"/>
</dbReference>
<protein>
    <submittedName>
        <fullName evidence="1">Uncharacterized protein</fullName>
    </submittedName>
</protein>